<keyword evidence="5 7" id="KW-0472">Membrane</keyword>
<evidence type="ECO:0000256" key="3">
    <source>
        <dbReference type="ARBA" id="ARBA00022692"/>
    </source>
</evidence>
<sequence>ALPVLLINTLASPFHRGFFCDDQSLMHPFKPDTIPTWLLVVCSMGVPLICILVVECLLQKTTRFCVLVPTEIPTAQKSYVELCYRSVVLFLFGAAITQLMTEIAKYTVGRLRPHFFDVCRPANLPANCSGIFITEDVCTGENDFTMKQARLSFCSGHASMSMYAATFVLIYLQARLTCSQAKLVRPVLQVTVFCLALYTCFTRISDYKHHWSDVLGGAILGIVFSMGDFHQTLLRRRPLLASNSRKERLPMYRQNNTSSSSDIPSESQETIQVHIEPNPK</sequence>
<evidence type="ECO:0000256" key="5">
    <source>
        <dbReference type="ARBA" id="ARBA00023136"/>
    </source>
</evidence>
<feature type="non-terminal residue" evidence="9">
    <location>
        <position position="1"/>
    </location>
</feature>
<evidence type="ECO:0000313" key="10">
    <source>
        <dbReference type="Proteomes" id="UP001519460"/>
    </source>
</evidence>
<feature type="domain" description="Phosphatidic acid phosphatase type 2/haloperoxidase" evidence="8">
    <location>
        <begin position="87"/>
        <end position="229"/>
    </location>
</feature>
<evidence type="ECO:0000256" key="6">
    <source>
        <dbReference type="SAM" id="MobiDB-lite"/>
    </source>
</evidence>
<dbReference type="InterPro" id="IPR043216">
    <property type="entry name" value="PAP-like"/>
</dbReference>
<dbReference type="Gene3D" id="1.20.144.10">
    <property type="entry name" value="Phosphatidic acid phosphatase type 2/haloperoxidase"/>
    <property type="match status" value="1"/>
</dbReference>
<evidence type="ECO:0000259" key="8">
    <source>
        <dbReference type="SMART" id="SM00014"/>
    </source>
</evidence>
<proteinExistence type="inferred from homology"/>
<dbReference type="InterPro" id="IPR036938">
    <property type="entry name" value="PAP2/HPO_sf"/>
</dbReference>
<feature type="transmembrane region" description="Helical" evidence="7">
    <location>
        <begin position="183"/>
        <end position="204"/>
    </location>
</feature>
<keyword evidence="10" id="KW-1185">Reference proteome</keyword>
<dbReference type="PANTHER" id="PTHR10165:SF103">
    <property type="entry name" value="PHOSPHOLIPID PHOSPHATASE HOMOLOG 1.2 HOMOLOG"/>
    <property type="match status" value="1"/>
</dbReference>
<dbReference type="SMART" id="SM00014">
    <property type="entry name" value="acidPPc"/>
    <property type="match status" value="1"/>
</dbReference>
<evidence type="ECO:0000313" key="9">
    <source>
        <dbReference type="EMBL" id="KAK7495908.1"/>
    </source>
</evidence>
<feature type="transmembrane region" description="Helical" evidence="7">
    <location>
        <begin position="34"/>
        <end position="54"/>
    </location>
</feature>
<evidence type="ECO:0000256" key="1">
    <source>
        <dbReference type="ARBA" id="ARBA00004141"/>
    </source>
</evidence>
<dbReference type="AlphaFoldDB" id="A0ABD0L956"/>
<keyword evidence="4 7" id="KW-1133">Transmembrane helix</keyword>
<reference evidence="9 10" key="1">
    <citation type="journal article" date="2023" name="Sci. Data">
        <title>Genome assembly of the Korean intertidal mud-creeper Batillaria attramentaria.</title>
        <authorList>
            <person name="Patra A.K."/>
            <person name="Ho P.T."/>
            <person name="Jun S."/>
            <person name="Lee S.J."/>
            <person name="Kim Y."/>
            <person name="Won Y.J."/>
        </authorList>
    </citation>
    <scope>NUCLEOTIDE SEQUENCE [LARGE SCALE GENOMIC DNA]</scope>
    <source>
        <strain evidence="9">Wonlab-2016</strain>
    </source>
</reference>
<feature type="region of interest" description="Disordered" evidence="6">
    <location>
        <begin position="250"/>
        <end position="280"/>
    </location>
</feature>
<dbReference type="Proteomes" id="UP001519460">
    <property type="component" value="Unassembled WGS sequence"/>
</dbReference>
<comment type="subcellular location">
    <subcellularLocation>
        <location evidence="1">Membrane</location>
        <topology evidence="1">Multi-pass membrane protein</topology>
    </subcellularLocation>
</comment>
<feature type="transmembrane region" description="Helical" evidence="7">
    <location>
        <begin position="149"/>
        <end position="171"/>
    </location>
</feature>
<feature type="transmembrane region" description="Helical" evidence="7">
    <location>
        <begin position="82"/>
        <end position="101"/>
    </location>
</feature>
<protein>
    <recommendedName>
        <fullName evidence="8">Phosphatidic acid phosphatase type 2/haloperoxidase domain-containing protein</fullName>
    </recommendedName>
</protein>
<dbReference type="Pfam" id="PF01569">
    <property type="entry name" value="PAP2"/>
    <property type="match status" value="1"/>
</dbReference>
<feature type="transmembrane region" description="Helical" evidence="7">
    <location>
        <begin position="210"/>
        <end position="229"/>
    </location>
</feature>
<name>A0ABD0L956_9CAEN</name>
<accession>A0ABD0L956</accession>
<dbReference type="PANTHER" id="PTHR10165">
    <property type="entry name" value="LIPID PHOSPHATE PHOSPHATASE"/>
    <property type="match status" value="1"/>
</dbReference>
<dbReference type="InterPro" id="IPR000326">
    <property type="entry name" value="PAP2/HPO"/>
</dbReference>
<organism evidence="9 10">
    <name type="scientific">Batillaria attramentaria</name>
    <dbReference type="NCBI Taxonomy" id="370345"/>
    <lineage>
        <taxon>Eukaryota</taxon>
        <taxon>Metazoa</taxon>
        <taxon>Spiralia</taxon>
        <taxon>Lophotrochozoa</taxon>
        <taxon>Mollusca</taxon>
        <taxon>Gastropoda</taxon>
        <taxon>Caenogastropoda</taxon>
        <taxon>Sorbeoconcha</taxon>
        <taxon>Cerithioidea</taxon>
        <taxon>Batillariidae</taxon>
        <taxon>Batillaria</taxon>
    </lineage>
</organism>
<keyword evidence="3 7" id="KW-0812">Transmembrane</keyword>
<dbReference type="SUPFAM" id="SSF48317">
    <property type="entry name" value="Acid phosphatase/Vanadium-dependent haloperoxidase"/>
    <property type="match status" value="1"/>
</dbReference>
<feature type="compositionally biased region" description="Low complexity" evidence="6">
    <location>
        <begin position="258"/>
        <end position="267"/>
    </location>
</feature>
<dbReference type="CDD" id="cd03384">
    <property type="entry name" value="PAP2_wunen"/>
    <property type="match status" value="1"/>
</dbReference>
<evidence type="ECO:0000256" key="2">
    <source>
        <dbReference type="ARBA" id="ARBA00008816"/>
    </source>
</evidence>
<dbReference type="EMBL" id="JACVVK020000071">
    <property type="protein sequence ID" value="KAK7495908.1"/>
    <property type="molecule type" value="Genomic_DNA"/>
</dbReference>
<dbReference type="GO" id="GO:0016020">
    <property type="term" value="C:membrane"/>
    <property type="evidence" value="ECO:0007669"/>
    <property type="project" value="UniProtKB-SubCell"/>
</dbReference>
<evidence type="ECO:0000256" key="4">
    <source>
        <dbReference type="ARBA" id="ARBA00022989"/>
    </source>
</evidence>
<comment type="caution">
    <text evidence="9">The sequence shown here is derived from an EMBL/GenBank/DDBJ whole genome shotgun (WGS) entry which is preliminary data.</text>
</comment>
<evidence type="ECO:0000256" key="7">
    <source>
        <dbReference type="SAM" id="Phobius"/>
    </source>
</evidence>
<comment type="similarity">
    <text evidence="2">Belongs to the PA-phosphatase related phosphoesterase family.</text>
</comment>
<gene>
    <name evidence="9" type="ORF">BaRGS_00012898</name>
</gene>